<dbReference type="InterPro" id="IPR000073">
    <property type="entry name" value="AB_hydrolase_1"/>
</dbReference>
<keyword evidence="3" id="KW-0378">Hydrolase</keyword>
<accession>A0A450TW61</accession>
<dbReference type="EMBL" id="CAADEZ010000698">
    <property type="protein sequence ID" value="VFJ73185.1"/>
    <property type="molecule type" value="Genomic_DNA"/>
</dbReference>
<organism evidence="3">
    <name type="scientific">Candidatus Kentrum sp. FM</name>
    <dbReference type="NCBI Taxonomy" id="2126340"/>
    <lineage>
        <taxon>Bacteria</taxon>
        <taxon>Pseudomonadati</taxon>
        <taxon>Pseudomonadota</taxon>
        <taxon>Gammaproteobacteria</taxon>
        <taxon>Candidatus Kentrum</taxon>
    </lineage>
</organism>
<reference evidence="3" key="1">
    <citation type="submission" date="2019-02" db="EMBL/GenBank/DDBJ databases">
        <authorList>
            <person name="Gruber-Vodicka R. H."/>
            <person name="Seah K. B. B."/>
        </authorList>
    </citation>
    <scope>NUCLEOTIDE SEQUENCE</scope>
    <source>
        <strain evidence="3">BECK_BZ163</strain>
        <strain evidence="4">BECK_BZ164</strain>
        <strain evidence="2">BECK_BZ165</strain>
    </source>
</reference>
<dbReference type="EMBL" id="CAADFA010000029">
    <property type="protein sequence ID" value="VFJ45696.1"/>
    <property type="molecule type" value="Genomic_DNA"/>
</dbReference>
<dbReference type="SUPFAM" id="SSF53474">
    <property type="entry name" value="alpha/beta-Hydrolases"/>
    <property type="match status" value="1"/>
</dbReference>
<dbReference type="GO" id="GO:0016787">
    <property type="term" value="F:hydrolase activity"/>
    <property type="evidence" value="ECO:0007669"/>
    <property type="project" value="UniProtKB-KW"/>
</dbReference>
<gene>
    <name evidence="3" type="ORF">BECKFM1743A_GA0114220_106981</name>
    <name evidence="4" type="ORF">BECKFM1743B_GA0114221_107701</name>
    <name evidence="2" type="ORF">BECKFM1743C_GA0114222_1002910</name>
</gene>
<dbReference type="Pfam" id="PF12697">
    <property type="entry name" value="Abhydrolase_6"/>
    <property type="match status" value="1"/>
</dbReference>
<dbReference type="Gene3D" id="3.40.50.1820">
    <property type="entry name" value="alpha/beta hydrolase"/>
    <property type="match status" value="1"/>
</dbReference>
<sequence length="325" mass="35987">MKSNIKYSDQPAWKGIQAFLPEDKRLTPETTPHEEIREWRGHKVHLDRLGNTDSPIEVILFHGVGTNGRQMSMIIGAPLFRLGYDVVAIDMPTYGLTRVNPGEKVIYDDWVALASDFVHAEQANTNRPIFLYGVSAGGMLAYHVAAHMTANAMAGPGMIAGIGGTTFLDQRERTVRDKTSRNLFMSRVGAPFAHLAARTPLSGLKIPMRLASKMHRLTNNPDALRVFLKDRTSAGNRASMGFLSSYLRYRPAIEPEAFHVCPILLTQPAVDTWTPLALSELFLGRIRHVATKVVMLENAGHYPMEEPGLTRMSEAIHSFIQAVGA</sequence>
<dbReference type="PANTHER" id="PTHR43689:SF8">
    <property type="entry name" value="ALPHA_BETA-HYDROLASES SUPERFAMILY PROTEIN"/>
    <property type="match status" value="1"/>
</dbReference>
<evidence type="ECO:0000313" key="3">
    <source>
        <dbReference type="EMBL" id="VFJ73185.1"/>
    </source>
</evidence>
<protein>
    <submittedName>
        <fullName evidence="3">Lysophospholipase, alpha-beta hydrolase superfamily</fullName>
    </submittedName>
</protein>
<proteinExistence type="predicted"/>
<evidence type="ECO:0000259" key="1">
    <source>
        <dbReference type="Pfam" id="PF12697"/>
    </source>
</evidence>
<dbReference type="PANTHER" id="PTHR43689">
    <property type="entry name" value="HYDROLASE"/>
    <property type="match status" value="1"/>
</dbReference>
<evidence type="ECO:0000313" key="4">
    <source>
        <dbReference type="EMBL" id="VFK21248.1"/>
    </source>
</evidence>
<dbReference type="InterPro" id="IPR029058">
    <property type="entry name" value="AB_hydrolase_fold"/>
</dbReference>
<dbReference type="EMBL" id="CAADFL010000770">
    <property type="protein sequence ID" value="VFK21248.1"/>
    <property type="molecule type" value="Genomic_DNA"/>
</dbReference>
<feature type="domain" description="AB hydrolase-1" evidence="1">
    <location>
        <begin position="58"/>
        <end position="307"/>
    </location>
</feature>
<dbReference type="AlphaFoldDB" id="A0A450TW61"/>
<name>A0A450TW61_9GAMM</name>
<evidence type="ECO:0000313" key="2">
    <source>
        <dbReference type="EMBL" id="VFJ45696.1"/>
    </source>
</evidence>